<dbReference type="InterPro" id="IPR041078">
    <property type="entry name" value="Plavaka"/>
</dbReference>
<proteinExistence type="predicted"/>
<gene>
    <name evidence="1" type="ORF">SCLCIDRAFT_26719</name>
</gene>
<organism evidence="1 2">
    <name type="scientific">Scleroderma citrinum Foug A</name>
    <dbReference type="NCBI Taxonomy" id="1036808"/>
    <lineage>
        <taxon>Eukaryota</taxon>
        <taxon>Fungi</taxon>
        <taxon>Dikarya</taxon>
        <taxon>Basidiomycota</taxon>
        <taxon>Agaricomycotina</taxon>
        <taxon>Agaricomycetes</taxon>
        <taxon>Agaricomycetidae</taxon>
        <taxon>Boletales</taxon>
        <taxon>Sclerodermatineae</taxon>
        <taxon>Sclerodermataceae</taxon>
        <taxon>Scleroderma</taxon>
    </lineage>
</organism>
<dbReference type="STRING" id="1036808.A0A0C3DHN2"/>
<dbReference type="EMBL" id="KN822064">
    <property type="protein sequence ID" value="KIM60200.1"/>
    <property type="molecule type" value="Genomic_DNA"/>
</dbReference>
<dbReference type="HOGENOM" id="CLU_002498_1_1_1"/>
<dbReference type="OrthoDB" id="3208495at2759"/>
<accession>A0A0C3DHN2</accession>
<dbReference type="AlphaFoldDB" id="A0A0C3DHN2"/>
<dbReference type="InParanoid" id="A0A0C3DHN2"/>
<name>A0A0C3DHN2_9AGAM</name>
<protein>
    <submittedName>
        <fullName evidence="1">Uncharacterized protein</fullName>
    </submittedName>
</protein>
<evidence type="ECO:0000313" key="2">
    <source>
        <dbReference type="Proteomes" id="UP000053989"/>
    </source>
</evidence>
<reference evidence="2" key="2">
    <citation type="submission" date="2015-01" db="EMBL/GenBank/DDBJ databases">
        <title>Evolutionary Origins and Diversification of the Mycorrhizal Mutualists.</title>
        <authorList>
            <consortium name="DOE Joint Genome Institute"/>
            <consortium name="Mycorrhizal Genomics Consortium"/>
            <person name="Kohler A."/>
            <person name="Kuo A."/>
            <person name="Nagy L.G."/>
            <person name="Floudas D."/>
            <person name="Copeland A."/>
            <person name="Barry K.W."/>
            <person name="Cichocki N."/>
            <person name="Veneault-Fourrey C."/>
            <person name="LaButti K."/>
            <person name="Lindquist E.A."/>
            <person name="Lipzen A."/>
            <person name="Lundell T."/>
            <person name="Morin E."/>
            <person name="Murat C."/>
            <person name="Riley R."/>
            <person name="Ohm R."/>
            <person name="Sun H."/>
            <person name="Tunlid A."/>
            <person name="Henrissat B."/>
            <person name="Grigoriev I.V."/>
            <person name="Hibbett D.S."/>
            <person name="Martin F."/>
        </authorList>
    </citation>
    <scope>NUCLEOTIDE SEQUENCE [LARGE SCALE GENOMIC DNA]</scope>
    <source>
        <strain evidence="2">Foug A</strain>
    </source>
</reference>
<dbReference type="Proteomes" id="UP000053989">
    <property type="component" value="Unassembled WGS sequence"/>
</dbReference>
<evidence type="ECO:0000313" key="1">
    <source>
        <dbReference type="EMBL" id="KIM60200.1"/>
    </source>
</evidence>
<reference evidence="1 2" key="1">
    <citation type="submission" date="2014-04" db="EMBL/GenBank/DDBJ databases">
        <authorList>
            <consortium name="DOE Joint Genome Institute"/>
            <person name="Kuo A."/>
            <person name="Kohler A."/>
            <person name="Nagy L.G."/>
            <person name="Floudas D."/>
            <person name="Copeland A."/>
            <person name="Barry K.W."/>
            <person name="Cichocki N."/>
            <person name="Veneault-Fourrey C."/>
            <person name="LaButti K."/>
            <person name="Lindquist E.A."/>
            <person name="Lipzen A."/>
            <person name="Lundell T."/>
            <person name="Morin E."/>
            <person name="Murat C."/>
            <person name="Sun H."/>
            <person name="Tunlid A."/>
            <person name="Henrissat B."/>
            <person name="Grigoriev I.V."/>
            <person name="Hibbett D.S."/>
            <person name="Martin F."/>
            <person name="Nordberg H.P."/>
            <person name="Cantor M.N."/>
            <person name="Hua S.X."/>
        </authorList>
    </citation>
    <scope>NUCLEOTIDE SEQUENCE [LARGE SCALE GENOMIC DNA]</scope>
    <source>
        <strain evidence="1 2">Foug A</strain>
    </source>
</reference>
<keyword evidence="2" id="KW-1185">Reference proteome</keyword>
<dbReference type="Pfam" id="PF18759">
    <property type="entry name" value="Plavaka"/>
    <property type="match status" value="1"/>
</dbReference>
<sequence length="556" mass="63784">MPDQHDIHPPATPPLADHVQTVQTKPDLYGVFRVYPRHLPTNNPDGLNSLSHVSDSPHFQQTPDHSGARPWWSGFGNSLSAAQKNFFKPFLSVILAEDFNTADLQGFWAAKEVSHLDNYEADPEDIRPSFLAGDGWKETSVCLHLPADGVKHKFIEELPTFEVPSLFYCKLLDVIKNAFREQASEYFHITPFETFYSPEPNEIPEHIYCELYNLPAVIEEHKKIRLQPHSDGCTLETVITSIMLWSDLTHLASFGTASLWLIYMYFGNQSKYIQGKPTSFAAHHLVYIPKITDALHDFYKATFGKAIRADILTHSIWLLLIDDDFMHAYEFRIVIEFLDGVQRRVFLHFFTYSADYPEKDIRQDDEGILSKICRVWKLIYEKGISLASTWVKVILNPQSLNATVSAFSTKLAQFGINMYSFFVLDLLHEFELGVWKAVFTHLLQILYAHGEDAIATLNCSLSLLRYRQVPTFRCGTIRRFTNNASAMKRLAARDFKDLLQCTIPVFEKLLPSPFNEIILNLLFELTTWHETEKEYVMKDLPSEEAAHSPQKARKAA</sequence>